<reference evidence="2 3" key="1">
    <citation type="submission" date="2018-10" db="EMBL/GenBank/DDBJ databases">
        <title>Genomic Encyclopedia of Archaeal and Bacterial Type Strains, Phase II (KMG-II): from individual species to whole genera.</title>
        <authorList>
            <person name="Goeker M."/>
        </authorList>
    </citation>
    <scope>NUCLEOTIDE SEQUENCE [LARGE SCALE GENOMIC DNA]</scope>
    <source>
        <strain evidence="2 3">DSM 23424</strain>
    </source>
</reference>
<gene>
    <name evidence="2" type="ORF">BXY75_0804</name>
</gene>
<dbReference type="SUPFAM" id="SSF52540">
    <property type="entry name" value="P-loop containing nucleoside triphosphate hydrolases"/>
    <property type="match status" value="1"/>
</dbReference>
<feature type="domain" description="Putative endonuclease Z1" evidence="1">
    <location>
        <begin position="415"/>
        <end position="641"/>
    </location>
</feature>
<sequence length="870" mass="100573">MDRENIIKIFKVKVRPELDLYGADLTENIIESFIKDLPVQISIAGQIFELNSLIKEELINHTKKQFGFTSGTHVYIKGAGIYNDSEEIELDKENWHYYLRHKNYLKDNVFKDNIDVVESLDYETDQIIKKFPKPDEHNIFDKKGLVIGHVQSGKTANFTHLISKAASIGYRFVIVLAGMTDTLRMQTQFRLDKELVGRNSAAIPNLETIQWLRGEEKFHPLTQLPDKRVKNDNGDFSAPISNFSDHFDTTSDVTIAVIKKLARNGTNQFQSILGNLINWIVRAYDANTIQSVPVLIIDDEADQASIDSSDEDSDPTVINHAIRKLTSLFPKSVYVGYTATPFANVFINPANDYLGLPDLYPKDFIYTLPEPEEYFGSSRFFGIKNKENELALIELLEANEKEIINDEDQEITCNLSNAIDSFIFSSIIRKYRGNDKFCGMMIHTDHRNIYHNTVYSKVREYISSLECDLNTFDKFSAFKVKTQSIGRLQGIVSDVPNYEYVDFKNNYDTILNYLKQKNGDKTTNIKVINSREDKLDYLNEELKYLICIGGNIMSRGVTIEGLTITYYLRDTLNYDTLLQMGRWFGFRKGYEDLLRIYTTERIARHFEYVMAVEDDLRNEVRRYIEEGLTPIDFAPKVRAHMRMQPTAKMGNSSLTKSYSQQTIQTIYFNRDLSVLNHNYQLGKKLVEKYQDSIDNTDNFDYKYIAKNSEIEDLLNFIKTYKYASYNSFELNDITKYIEQRIKSGEIKNFDILISGIKQLKEETEPTQLGDLTINPVKRNLRKSKGKEHIQENIVNIGVISDTADIKIANDNDKLTLILYFLDKRHSDAFNESDENYMSEKLNFNPIGFTVAFPKTTIANGEIDYYQQIFE</sequence>
<dbReference type="InterPro" id="IPR027417">
    <property type="entry name" value="P-loop_NTPase"/>
</dbReference>
<dbReference type="OrthoDB" id="436461at2"/>
<organism evidence="2 3">
    <name type="scientific">Ulvibacter antarcticus</name>
    <dbReference type="NCBI Taxonomy" id="442714"/>
    <lineage>
        <taxon>Bacteria</taxon>
        <taxon>Pseudomonadati</taxon>
        <taxon>Bacteroidota</taxon>
        <taxon>Flavobacteriia</taxon>
        <taxon>Flavobacteriales</taxon>
        <taxon>Flavobacteriaceae</taxon>
        <taxon>Ulvibacter</taxon>
    </lineage>
</organism>
<name>A0A3L9ZI43_9FLAO</name>
<dbReference type="Pfam" id="PF10593">
    <property type="entry name" value="Z1"/>
    <property type="match status" value="1"/>
</dbReference>
<dbReference type="AlphaFoldDB" id="A0A3L9ZI43"/>
<evidence type="ECO:0000259" key="1">
    <source>
        <dbReference type="Pfam" id="PF10593"/>
    </source>
</evidence>
<protein>
    <submittedName>
        <fullName evidence="2">Z1 domain-containing protein</fullName>
    </submittedName>
</protein>
<dbReference type="Proteomes" id="UP000271339">
    <property type="component" value="Unassembled WGS sequence"/>
</dbReference>
<accession>A0A3L9ZI43</accession>
<evidence type="ECO:0000313" key="3">
    <source>
        <dbReference type="Proteomes" id="UP000271339"/>
    </source>
</evidence>
<dbReference type="RefSeq" id="WP_121906378.1">
    <property type="nucleotide sequence ID" value="NZ_REFC01000011.1"/>
</dbReference>
<dbReference type="InterPro" id="IPR018310">
    <property type="entry name" value="Put_endonuclease_Z1-dom"/>
</dbReference>
<dbReference type="EMBL" id="REFC01000011">
    <property type="protein sequence ID" value="RMA66382.1"/>
    <property type="molecule type" value="Genomic_DNA"/>
</dbReference>
<comment type="caution">
    <text evidence="2">The sequence shown here is derived from an EMBL/GenBank/DDBJ whole genome shotgun (WGS) entry which is preliminary data.</text>
</comment>
<proteinExistence type="predicted"/>
<evidence type="ECO:0000313" key="2">
    <source>
        <dbReference type="EMBL" id="RMA66382.1"/>
    </source>
</evidence>
<keyword evidence="3" id="KW-1185">Reference proteome</keyword>